<gene>
    <name evidence="3" type="ORF">CSUB_C0348</name>
    <name evidence="2" type="ORF">HGMM_F32B02C15</name>
    <name evidence="1" type="ORF">HGMM_F55E04C04</name>
</gene>
<evidence type="ECO:0000313" key="3">
    <source>
        <dbReference type="EMBL" id="BAJ50209.1"/>
    </source>
</evidence>
<organism evidence="1 4">
    <name type="scientific">Caldiarchaeum subterraneum</name>
    <dbReference type="NCBI Taxonomy" id="311458"/>
    <lineage>
        <taxon>Archaea</taxon>
        <taxon>Nitrososphaerota</taxon>
        <taxon>Candidatus Caldarchaeales</taxon>
        <taxon>Candidatus Caldarchaeaceae</taxon>
        <taxon>Candidatus Caldarchaeum</taxon>
    </lineage>
</organism>
<dbReference type="EMBL" id="BA000048">
    <property type="protein sequence ID" value="BAJ50209.1"/>
    <property type="molecule type" value="Genomic_DNA"/>
</dbReference>
<reference evidence="1 4" key="1">
    <citation type="journal article" date="2005" name="Environ. Microbiol.">
        <title>Genetic and functional properties of uncultivated thermophilic crenarchaeotes from a subsurface gold mine as revealed by analysis of genome fragments.</title>
        <authorList>
            <person name="Nunoura T."/>
            <person name="Hirayama H."/>
            <person name="Takami H."/>
            <person name="Oida H."/>
            <person name="Nishi S."/>
            <person name="Shimamura S."/>
            <person name="Suzuki Y."/>
            <person name="Inagaki F."/>
            <person name="Takai K."/>
            <person name="Nealson K.H."/>
            <person name="Horikoshi K."/>
        </authorList>
    </citation>
    <scope>NUCLEOTIDE SEQUENCE [LARGE SCALE GENOMIC DNA]</scope>
</reference>
<evidence type="ECO:0000313" key="1">
    <source>
        <dbReference type="EMBL" id="BAJ47348.1"/>
    </source>
</evidence>
<reference evidence="1 4" key="2">
    <citation type="journal article" date="2011" name="Nucleic Acids Res.">
        <title>Insights into the evolution of Archaea and eukaryotic protein modifier systems revealed by the genome of a novel archaeal group.</title>
        <authorList>
            <person name="Nunoura T."/>
            <person name="Takaki Y."/>
            <person name="Kakuta J."/>
            <person name="Nishi S."/>
            <person name="Sugahara J."/>
            <person name="Kazama H."/>
            <person name="Chee G."/>
            <person name="Hattori M."/>
            <person name="Kanai A."/>
            <person name="Atomi H."/>
            <person name="Takai K."/>
            <person name="Takami H."/>
        </authorList>
    </citation>
    <scope>NUCLEOTIDE SEQUENCE [LARGE SCALE GENOMIC DNA]</scope>
</reference>
<protein>
    <submittedName>
        <fullName evidence="1">Uncharacterized protein</fullName>
    </submittedName>
</protein>
<dbReference type="KEGG" id="csu:CSUB_C0348"/>
<name>E6N4X9_CALS0</name>
<dbReference type="Proteomes" id="UP000008120">
    <property type="component" value="Chromosome"/>
</dbReference>
<sequence>MIKHKKRLFGVWLVKNPRAVLLLAVVALLTGFSLFEIVPPISTSSLQFDIRLSEAPARPYILRVRVEQKPVEGFAAVPVPRVLVSLDNFTTVTNLSGYAFFTTTPGKHVISVASTTATLPTYAVDVEVTTRITELVIRFVETRLSLQSLDVVMDTSTQTTYVTTTYTPPVNSSLYVGKPYLTYIDQNNYLKRHIGEDTVSYLPGPIPQYRGPFNEIKTGETLQPYTASVSIEGLVQLVILKESFIPAFYVETQLTKRE</sequence>
<accession>E6N4X9</accession>
<proteinExistence type="predicted"/>
<evidence type="ECO:0000313" key="2">
    <source>
        <dbReference type="EMBL" id="BAJ49220.1"/>
    </source>
</evidence>
<dbReference type="EMBL" id="AP011888">
    <property type="protein sequence ID" value="BAJ49220.1"/>
    <property type="molecule type" value="Genomic_DNA"/>
</dbReference>
<dbReference type="EMBL" id="AP011835">
    <property type="protein sequence ID" value="BAJ47348.1"/>
    <property type="molecule type" value="Genomic_DNA"/>
</dbReference>
<evidence type="ECO:0000313" key="4">
    <source>
        <dbReference type="Proteomes" id="UP000008120"/>
    </source>
</evidence>
<dbReference type="STRING" id="311458.CSUB_C0348"/>
<dbReference type="AlphaFoldDB" id="E6N4X9"/>
<dbReference type="BioCyc" id="CCAL311458:G131R-353-MONOMER"/>